<accession>A0A3N4HEL9</accession>
<evidence type="ECO:0000256" key="7">
    <source>
        <dbReference type="PIRSR" id="PIRSR605708-1"/>
    </source>
</evidence>
<dbReference type="Proteomes" id="UP000267536">
    <property type="component" value="Unassembled WGS sequence"/>
</dbReference>
<dbReference type="PANTHER" id="PTHR11056">
    <property type="entry name" value="HOMOGENTISATE 1,2-DIOXYGENASE"/>
    <property type="match status" value="1"/>
</dbReference>
<comment type="similarity">
    <text evidence="2">Belongs to the homogentisate dioxygenase family.</text>
</comment>
<evidence type="ECO:0000313" key="11">
    <source>
        <dbReference type="Proteomes" id="UP000267536"/>
    </source>
</evidence>
<keyword evidence="6 8" id="KW-0408">Iron</keyword>
<dbReference type="OrthoDB" id="9811253at2"/>
<dbReference type="PANTHER" id="PTHR11056:SF0">
    <property type="entry name" value="HOMOGENTISATE 1,2-DIOXYGENASE"/>
    <property type="match status" value="1"/>
</dbReference>
<dbReference type="InterPro" id="IPR014710">
    <property type="entry name" value="RmlC-like_jellyroll"/>
</dbReference>
<dbReference type="Gene3D" id="2.60.120.10">
    <property type="entry name" value="Jelly Rolls"/>
    <property type="match status" value="1"/>
</dbReference>
<dbReference type="Pfam" id="PF20510">
    <property type="entry name" value="HgmA_N"/>
    <property type="match status" value="1"/>
</dbReference>
<dbReference type="AlphaFoldDB" id="A0A3N4HEL9"/>
<dbReference type="GO" id="GO:0005737">
    <property type="term" value="C:cytoplasm"/>
    <property type="evidence" value="ECO:0007669"/>
    <property type="project" value="TreeGrafter"/>
</dbReference>
<gene>
    <name evidence="10" type="ORF">EF294_06630</name>
</gene>
<dbReference type="GO" id="GO:0006570">
    <property type="term" value="P:tyrosine metabolic process"/>
    <property type="evidence" value="ECO:0007669"/>
    <property type="project" value="InterPro"/>
</dbReference>
<dbReference type="GO" id="GO:0004411">
    <property type="term" value="F:homogentisate 1,2-dioxygenase activity"/>
    <property type="evidence" value="ECO:0007669"/>
    <property type="project" value="InterPro"/>
</dbReference>
<evidence type="ECO:0000256" key="1">
    <source>
        <dbReference type="ARBA" id="ARBA00001962"/>
    </source>
</evidence>
<sequence length="369" mass="42271">MESFITHRKGRTPRQVHRDVEDLKDDELGRYGFTGRTAHLYRRHDPTQYRAIGDLAGVDRATTDLTPTDQIDPAGEPLLMFHNADCRISLSRRETPAPFYTRNVDGDELIFVHKGTGHFETEFGRLAYRPGDWVYLPKGTTFRQIPDDRCHFLIIEATEEYRVPEAGVLGRFFPFDPSLAVVPEAEVFADDGREEYEVRFRQHEGATSLFYPFNPLDVEGWRGDNFAFTFNIEDYDVITSETVHLPPTVHLFMQATGVYVMNFLPRPVEGRPGTERLPWYHRNTDFDEIAFYHGGSVFGIDMPPGLISHAPQGIHHGIPERARERARRRFEVDQRVEWQVIAIDTRRRLIATPVMTAAAAAEIAAEAKV</sequence>
<reference evidence="10 11" key="1">
    <citation type="submission" date="2018-11" db="EMBL/GenBank/DDBJ databases">
        <title>Draft genome sequence of Gordonia sp. RS15-1S isolated from rice stems.</title>
        <authorList>
            <person name="Muangham S."/>
        </authorList>
    </citation>
    <scope>NUCLEOTIDE SEQUENCE [LARGE SCALE GENOMIC DNA]</scope>
    <source>
        <strain evidence="10 11">RS15-1S</strain>
    </source>
</reference>
<evidence type="ECO:0000313" key="10">
    <source>
        <dbReference type="EMBL" id="RPA64784.1"/>
    </source>
</evidence>
<evidence type="ECO:0000256" key="8">
    <source>
        <dbReference type="PIRSR" id="PIRSR605708-2"/>
    </source>
</evidence>
<dbReference type="RefSeq" id="WP_123927102.1">
    <property type="nucleotide sequence ID" value="NZ_JBPSDP010000004.1"/>
</dbReference>
<feature type="binding site" evidence="8">
    <location>
        <position position="281"/>
    </location>
    <ligand>
        <name>Fe cation</name>
        <dbReference type="ChEBI" id="CHEBI:24875"/>
    </ligand>
</feature>
<name>A0A3N4HEL9_9ACTN</name>
<keyword evidence="5" id="KW-0560">Oxidoreductase</keyword>
<evidence type="ECO:0000256" key="5">
    <source>
        <dbReference type="ARBA" id="ARBA00023002"/>
    </source>
</evidence>
<organism evidence="10 11">
    <name type="scientific">Gordonia oryzae</name>
    <dbReference type="NCBI Taxonomy" id="2487349"/>
    <lineage>
        <taxon>Bacteria</taxon>
        <taxon>Bacillati</taxon>
        <taxon>Actinomycetota</taxon>
        <taxon>Actinomycetes</taxon>
        <taxon>Mycobacteriales</taxon>
        <taxon>Gordoniaceae</taxon>
        <taxon>Gordonia</taxon>
    </lineage>
</organism>
<evidence type="ECO:0000256" key="3">
    <source>
        <dbReference type="ARBA" id="ARBA00022723"/>
    </source>
</evidence>
<feature type="active site" description="Proton acceptor" evidence="7">
    <location>
        <position position="244"/>
    </location>
</feature>
<dbReference type="InterPro" id="IPR046452">
    <property type="entry name" value="HgmA_N"/>
</dbReference>
<evidence type="ECO:0000256" key="6">
    <source>
        <dbReference type="ARBA" id="ARBA00023004"/>
    </source>
</evidence>
<proteinExistence type="inferred from homology"/>
<keyword evidence="4 10" id="KW-0223">Dioxygenase</keyword>
<dbReference type="InterPro" id="IPR005708">
    <property type="entry name" value="Homogentis_dOase"/>
</dbReference>
<dbReference type="EMBL" id="RKMH01000004">
    <property type="protein sequence ID" value="RPA64784.1"/>
    <property type="molecule type" value="Genomic_DNA"/>
</dbReference>
<comment type="cofactor">
    <cofactor evidence="1 8">
        <name>Fe cation</name>
        <dbReference type="ChEBI" id="CHEBI:24875"/>
    </cofactor>
</comment>
<comment type="caution">
    <text evidence="10">The sequence shown here is derived from an EMBL/GenBank/DDBJ whole genome shotgun (WGS) entry which is preliminary data.</text>
</comment>
<keyword evidence="11" id="KW-1185">Reference proteome</keyword>
<protein>
    <submittedName>
        <fullName evidence="10">Homogentisate 1,2-dioxygenase</fullName>
    </submittedName>
</protein>
<feature type="domain" description="Homogentisate 1,2-dioxygenase N-terminal" evidence="9">
    <location>
        <begin position="102"/>
        <end position="231"/>
    </location>
</feature>
<evidence type="ECO:0000256" key="2">
    <source>
        <dbReference type="ARBA" id="ARBA00007757"/>
    </source>
</evidence>
<dbReference type="GO" id="GO:0006559">
    <property type="term" value="P:L-phenylalanine catabolic process"/>
    <property type="evidence" value="ECO:0007669"/>
    <property type="project" value="InterPro"/>
</dbReference>
<dbReference type="SUPFAM" id="SSF51182">
    <property type="entry name" value="RmlC-like cupins"/>
    <property type="match status" value="1"/>
</dbReference>
<dbReference type="GO" id="GO:0046872">
    <property type="term" value="F:metal ion binding"/>
    <property type="evidence" value="ECO:0007669"/>
    <property type="project" value="UniProtKB-KW"/>
</dbReference>
<keyword evidence="3 8" id="KW-0479">Metal-binding</keyword>
<feature type="binding site" evidence="8">
    <location>
        <position position="287"/>
    </location>
    <ligand>
        <name>Fe cation</name>
        <dbReference type="ChEBI" id="CHEBI:24875"/>
    </ligand>
</feature>
<feature type="binding site" evidence="8">
    <location>
        <position position="316"/>
    </location>
    <ligand>
        <name>homogentisate</name>
        <dbReference type="ChEBI" id="CHEBI:16169"/>
    </ligand>
</feature>
<evidence type="ECO:0000259" key="9">
    <source>
        <dbReference type="Pfam" id="PF20510"/>
    </source>
</evidence>
<evidence type="ECO:0000256" key="4">
    <source>
        <dbReference type="ARBA" id="ARBA00022964"/>
    </source>
</evidence>
<dbReference type="InterPro" id="IPR011051">
    <property type="entry name" value="RmlC_Cupin_sf"/>
</dbReference>
<feature type="binding site" evidence="8">
    <location>
        <position position="316"/>
    </location>
    <ligand>
        <name>Fe cation</name>
        <dbReference type="ChEBI" id="CHEBI:24875"/>
    </ligand>
</feature>